<dbReference type="InterPro" id="IPR045117">
    <property type="entry name" value="ATXN2-like"/>
</dbReference>
<dbReference type="Pfam" id="PF07145">
    <property type="entry name" value="PAM2"/>
    <property type="match status" value="1"/>
</dbReference>
<dbReference type="EMBL" id="PGOL01005390">
    <property type="protein sequence ID" value="PKI35329.1"/>
    <property type="molecule type" value="Genomic_DNA"/>
</dbReference>
<dbReference type="GeneID" id="116201705"/>
<dbReference type="AlphaFoldDB" id="A0A2I0HUE3"/>
<dbReference type="Pfam" id="PF14438">
    <property type="entry name" value="SM-ATX"/>
    <property type="match status" value="1"/>
</dbReference>
<dbReference type="InterPro" id="IPR009818">
    <property type="entry name" value="PAM2_motif"/>
</dbReference>
<evidence type="ECO:0000313" key="1">
    <source>
        <dbReference type="EMBL" id="PKI35329.1"/>
    </source>
</evidence>
<organism evidence="1 2">
    <name type="scientific">Punica granatum</name>
    <name type="common">Pomegranate</name>
    <dbReference type="NCBI Taxonomy" id="22663"/>
    <lineage>
        <taxon>Eukaryota</taxon>
        <taxon>Viridiplantae</taxon>
        <taxon>Streptophyta</taxon>
        <taxon>Embryophyta</taxon>
        <taxon>Tracheophyta</taxon>
        <taxon>Spermatophyta</taxon>
        <taxon>Magnoliopsida</taxon>
        <taxon>eudicotyledons</taxon>
        <taxon>Gunneridae</taxon>
        <taxon>Pentapetalae</taxon>
        <taxon>rosids</taxon>
        <taxon>malvids</taxon>
        <taxon>Myrtales</taxon>
        <taxon>Lythraceae</taxon>
        <taxon>Punica</taxon>
    </lineage>
</organism>
<dbReference type="Pfam" id="PF06741">
    <property type="entry name" value="LsmAD"/>
    <property type="match status" value="1"/>
</dbReference>
<dbReference type="Proteomes" id="UP000233551">
    <property type="component" value="Unassembled WGS sequence"/>
</dbReference>
<evidence type="ECO:0000313" key="2">
    <source>
        <dbReference type="Proteomes" id="UP000233551"/>
    </source>
</evidence>
<sequence>MNLQQASQPRPSANGYGRRRQEREGGGGGGGGGARADQYRSQSGKSSSNKSAHTGGLAAGKIGGPSGDRLLYLATCLIGHPVEVQVKNGSLYTGIFHATNADKDFGIILKMAHMTRDGSAKGQKADGESLSKAPLKTLIIPAKELVQVIAKDVPVTSDGLNEFQHEKQQELMLDSYISQSRHVDVERVLEPWVPDEDDPRCPELENIFDAHWNRNWDQFETNKMLFGVKSTFNEELYTTKLEKGPRMKDLEKEASRIAREIEGEVTQDLHLAEERGLHLHEDFDIDEETRFSSVHRGRVADDSGYEEDEDILFNSRNTDTFGDSVAPVTSEVFGGLTTGKSSQRIPPSSSSLNVEDRQTSGSASDTDFCTSGALDATRQQSSGVSCGTFASAISESRVQESSSSDLAGDTESKVQTARQQLDEDARTLQSEGKKADADSRSSMHGKKDASDNGVSLPDAVARPPPEVSIKDQEERKPTSELVEGVTYGRKTHAESPSVESNQQPGSSRSSISDHVGATSASTRAGLTPSSSMGSLSSEKSTLNPNAKEFKLNPNAKSFIPSQTPLRPPSPVSDASFYVPSNVAAVSHMHGMPVGVGIGPSFVGHQPVMFNPQFAPMHSAQGYIHPNAPQYGQQVLYGHPRQVPYMSSYPPEMQYKGRDF</sequence>
<dbReference type="PANTHER" id="PTHR12854:SF7">
    <property type="entry name" value="ATAXIN-2 HOMOLOG"/>
    <property type="match status" value="1"/>
</dbReference>
<accession>A0A2I0HUE3</accession>
<dbReference type="InterPro" id="IPR025852">
    <property type="entry name" value="SM_dom_ATX"/>
</dbReference>
<dbReference type="PROSITE" id="PS52002">
    <property type="entry name" value="SM"/>
    <property type="match status" value="1"/>
</dbReference>
<protein>
    <submittedName>
        <fullName evidence="1">Uncharacterized protein</fullName>
    </submittedName>
</protein>
<dbReference type="SMART" id="SM01272">
    <property type="entry name" value="LsmAD"/>
    <property type="match status" value="1"/>
</dbReference>
<dbReference type="OrthoDB" id="2275718at2759"/>
<comment type="caution">
    <text evidence="1">The sequence shown here is derived from an EMBL/GenBank/DDBJ whole genome shotgun (WGS) entry which is preliminary data.</text>
</comment>
<dbReference type="GO" id="GO:0010494">
    <property type="term" value="C:cytoplasmic stress granule"/>
    <property type="evidence" value="ECO:0007669"/>
    <property type="project" value="TreeGrafter"/>
</dbReference>
<gene>
    <name evidence="1" type="ORF">CRG98_044279</name>
</gene>
<dbReference type="STRING" id="22663.A0A2I0HUE3"/>
<name>A0A2I0HUE3_PUNGR</name>
<dbReference type="GO" id="GO:0003729">
    <property type="term" value="F:mRNA binding"/>
    <property type="evidence" value="ECO:0007669"/>
    <property type="project" value="TreeGrafter"/>
</dbReference>
<dbReference type="InterPro" id="IPR009604">
    <property type="entry name" value="LsmAD_domain"/>
</dbReference>
<dbReference type="Gene3D" id="2.30.30.100">
    <property type="match status" value="1"/>
</dbReference>
<dbReference type="InterPro" id="IPR047575">
    <property type="entry name" value="Sm"/>
</dbReference>
<reference evidence="1 2" key="1">
    <citation type="submission" date="2017-11" db="EMBL/GenBank/DDBJ databases">
        <title>De-novo sequencing of pomegranate (Punica granatum L.) genome.</title>
        <authorList>
            <person name="Akparov Z."/>
            <person name="Amiraslanov A."/>
            <person name="Hajiyeva S."/>
            <person name="Abbasov M."/>
            <person name="Kaur K."/>
            <person name="Hamwieh A."/>
            <person name="Solovyev V."/>
            <person name="Salamov A."/>
            <person name="Braich B."/>
            <person name="Kosarev P."/>
            <person name="Mahmoud A."/>
            <person name="Hajiyev E."/>
            <person name="Babayeva S."/>
            <person name="Izzatullayeva V."/>
            <person name="Mammadov A."/>
            <person name="Mammadov A."/>
            <person name="Sharifova S."/>
            <person name="Ojaghi J."/>
            <person name="Eynullazada K."/>
            <person name="Bayramov B."/>
            <person name="Abdulazimova A."/>
            <person name="Shahmuradov I."/>
        </authorList>
    </citation>
    <scope>NUCLEOTIDE SEQUENCE [LARGE SCALE GENOMIC DNA]</scope>
    <source>
        <strain evidence="2">cv. AG2017</strain>
        <tissue evidence="1">Leaf</tissue>
    </source>
</reference>
<keyword evidence="2" id="KW-1185">Reference proteome</keyword>
<proteinExistence type="predicted"/>
<dbReference type="GO" id="GO:0034063">
    <property type="term" value="P:stress granule assembly"/>
    <property type="evidence" value="ECO:0007669"/>
    <property type="project" value="TreeGrafter"/>
</dbReference>
<dbReference type="PANTHER" id="PTHR12854">
    <property type="entry name" value="ATAXIN 2-RELATED"/>
    <property type="match status" value="1"/>
</dbReference>